<evidence type="ECO:0000313" key="1">
    <source>
        <dbReference type="EMBL" id="GBP62020.1"/>
    </source>
</evidence>
<keyword evidence="2" id="KW-1185">Reference proteome</keyword>
<dbReference type="Proteomes" id="UP000299102">
    <property type="component" value="Unassembled WGS sequence"/>
</dbReference>
<proteinExistence type="predicted"/>
<comment type="caution">
    <text evidence="1">The sequence shown here is derived from an EMBL/GenBank/DDBJ whole genome shotgun (WGS) entry which is preliminary data.</text>
</comment>
<dbReference type="AlphaFoldDB" id="A0A4C1XFZ2"/>
<evidence type="ECO:0000313" key="2">
    <source>
        <dbReference type="Proteomes" id="UP000299102"/>
    </source>
</evidence>
<name>A0A4C1XFZ2_EUMVA</name>
<reference evidence="1 2" key="1">
    <citation type="journal article" date="2019" name="Commun. Biol.">
        <title>The bagworm genome reveals a unique fibroin gene that provides high tensile strength.</title>
        <authorList>
            <person name="Kono N."/>
            <person name="Nakamura H."/>
            <person name="Ohtoshi R."/>
            <person name="Tomita M."/>
            <person name="Numata K."/>
            <person name="Arakawa K."/>
        </authorList>
    </citation>
    <scope>NUCLEOTIDE SEQUENCE [LARGE SCALE GENOMIC DNA]</scope>
</reference>
<gene>
    <name evidence="1" type="ORF">EVAR_46049_1</name>
</gene>
<protein>
    <submittedName>
        <fullName evidence="1">Uncharacterized protein</fullName>
    </submittedName>
</protein>
<accession>A0A4C1XFZ2</accession>
<sequence>MTIIASSCVRTLLSPLAGTSRNSVPRKQIDEIEIPTSVFSNVTTEWQSEVNNDDKTDALYHDAEILRFVTCSRRQSHTFIILFYDRSRQRKASRLGPLFCVDSGTMGTRRRATRETVEGRFVTRQRADVTAQFPKRTSSRVTVTELSPQRKSSCVTDSELRHRCNDNVPEETARRVSGGITREEIESSQFNSKVRLWRPVTEHCSHFRRFEIFITATSRGMDRLPKLCVATPWGVATLSGASHVDATESSEPQGTLGSAVRIVTNIPKLHARKSMTHCRVPPEPSVRARARNERSLFHSIDRCVRVEERQRPHTTYT</sequence>
<organism evidence="1 2">
    <name type="scientific">Eumeta variegata</name>
    <name type="common">Bagworm moth</name>
    <name type="synonym">Eumeta japonica</name>
    <dbReference type="NCBI Taxonomy" id="151549"/>
    <lineage>
        <taxon>Eukaryota</taxon>
        <taxon>Metazoa</taxon>
        <taxon>Ecdysozoa</taxon>
        <taxon>Arthropoda</taxon>
        <taxon>Hexapoda</taxon>
        <taxon>Insecta</taxon>
        <taxon>Pterygota</taxon>
        <taxon>Neoptera</taxon>
        <taxon>Endopterygota</taxon>
        <taxon>Lepidoptera</taxon>
        <taxon>Glossata</taxon>
        <taxon>Ditrysia</taxon>
        <taxon>Tineoidea</taxon>
        <taxon>Psychidae</taxon>
        <taxon>Oiketicinae</taxon>
        <taxon>Eumeta</taxon>
    </lineage>
</organism>
<dbReference type="EMBL" id="BGZK01000829">
    <property type="protein sequence ID" value="GBP62020.1"/>
    <property type="molecule type" value="Genomic_DNA"/>
</dbReference>